<dbReference type="PATRIC" id="fig|1263868.3.peg.6018"/>
<gene>
    <name evidence="1" type="ORF">RESH_05551</name>
</gene>
<name>M5RX26_9BACT</name>
<reference evidence="1 2" key="1">
    <citation type="journal article" date="2013" name="Mar. Genomics">
        <title>Expression of sulfatases in Rhodopirellula baltica and the diversity of sulfatases in the genus Rhodopirellula.</title>
        <authorList>
            <person name="Wegner C.E."/>
            <person name="Richter-Heitmann T."/>
            <person name="Klindworth A."/>
            <person name="Klockow C."/>
            <person name="Richter M."/>
            <person name="Achstetter T."/>
            <person name="Glockner F.O."/>
            <person name="Harder J."/>
        </authorList>
    </citation>
    <scope>NUCLEOTIDE SEQUENCE [LARGE SCALE GENOMIC DNA]</scope>
    <source>
        <strain evidence="1 2">SH398</strain>
    </source>
</reference>
<dbReference type="SUPFAM" id="SSF54001">
    <property type="entry name" value="Cysteine proteinases"/>
    <property type="match status" value="1"/>
</dbReference>
<accession>M5RX26</accession>
<evidence type="ECO:0000313" key="1">
    <source>
        <dbReference type="EMBL" id="EMI23893.1"/>
    </source>
</evidence>
<dbReference type="STRING" id="1263868.RESH_05551"/>
<evidence type="ECO:0000313" key="2">
    <source>
        <dbReference type="Proteomes" id="UP000011996"/>
    </source>
</evidence>
<comment type="caution">
    <text evidence="1">The sequence shown here is derived from an EMBL/GenBank/DDBJ whole genome shotgun (WGS) entry which is preliminary data.</text>
</comment>
<dbReference type="Proteomes" id="UP000011996">
    <property type="component" value="Unassembled WGS sequence"/>
</dbReference>
<dbReference type="AlphaFoldDB" id="M5RX26"/>
<dbReference type="InterPro" id="IPR038765">
    <property type="entry name" value="Papain-like_cys_pep_sf"/>
</dbReference>
<protein>
    <submittedName>
        <fullName evidence="1">Peptidase C1A papain</fullName>
    </submittedName>
</protein>
<proteinExistence type="predicted"/>
<dbReference type="Gene3D" id="3.90.70.10">
    <property type="entry name" value="Cysteine proteinases"/>
    <property type="match status" value="1"/>
</dbReference>
<organism evidence="1 2">
    <name type="scientific">Rhodopirellula europaea SH398</name>
    <dbReference type="NCBI Taxonomy" id="1263868"/>
    <lineage>
        <taxon>Bacteria</taxon>
        <taxon>Pseudomonadati</taxon>
        <taxon>Planctomycetota</taxon>
        <taxon>Planctomycetia</taxon>
        <taxon>Pirellulales</taxon>
        <taxon>Pirellulaceae</taxon>
        <taxon>Rhodopirellula</taxon>
    </lineage>
</organism>
<dbReference type="EMBL" id="ANOF01000180">
    <property type="protein sequence ID" value="EMI23893.1"/>
    <property type="molecule type" value="Genomic_DNA"/>
</dbReference>
<sequence>MLDWSTRKWQGTSMTASALFLHQMTLKLWGGGGAHGVSLRSTIKTLKRLGCPPERLYPSDTKWTNDNPPSPELFAFSKPFGELSYFRIDTWRTPRSSLVTTIRNCLSTNTPCLLGFPIPSCLSTDASATIPLDTSRGGTEGGTACIVLGYNDHHIVSPFIRCQTNCSQHQTHGAFLIKTCWGEHWGEDGYGWLPFAYIESSLARDIWFLAHPEWT</sequence>